<evidence type="ECO:0000313" key="3">
    <source>
        <dbReference type="Proteomes" id="UP001591681"/>
    </source>
</evidence>
<dbReference type="InterPro" id="IPR013745">
    <property type="entry name" value="Bit61/PRR5"/>
</dbReference>
<evidence type="ECO:0000313" key="2">
    <source>
        <dbReference type="EMBL" id="KAL2093819.1"/>
    </source>
</evidence>
<evidence type="ECO:0000256" key="1">
    <source>
        <dbReference type="ARBA" id="ARBA00010453"/>
    </source>
</evidence>
<organism evidence="2 3">
    <name type="scientific">Coilia grayii</name>
    <name type="common">Gray's grenadier anchovy</name>
    <dbReference type="NCBI Taxonomy" id="363190"/>
    <lineage>
        <taxon>Eukaryota</taxon>
        <taxon>Metazoa</taxon>
        <taxon>Chordata</taxon>
        <taxon>Craniata</taxon>
        <taxon>Vertebrata</taxon>
        <taxon>Euteleostomi</taxon>
        <taxon>Actinopterygii</taxon>
        <taxon>Neopterygii</taxon>
        <taxon>Teleostei</taxon>
        <taxon>Clupei</taxon>
        <taxon>Clupeiformes</taxon>
        <taxon>Clupeoidei</taxon>
        <taxon>Engraulidae</taxon>
        <taxon>Coilinae</taxon>
        <taxon>Coilia</taxon>
    </lineage>
</organism>
<comment type="similarity">
    <text evidence="1">Belongs to the PROTOR family.</text>
</comment>
<dbReference type="EMBL" id="JBHFQA010000009">
    <property type="protein sequence ID" value="KAL2093819.1"/>
    <property type="molecule type" value="Genomic_DNA"/>
</dbReference>
<reference evidence="2 3" key="1">
    <citation type="submission" date="2024-09" db="EMBL/GenBank/DDBJ databases">
        <title>A chromosome-level genome assembly of Gray's grenadier anchovy, Coilia grayii.</title>
        <authorList>
            <person name="Fu Z."/>
        </authorList>
    </citation>
    <scope>NUCLEOTIDE SEQUENCE [LARGE SCALE GENOMIC DNA]</scope>
    <source>
        <strain evidence="2">G4</strain>
        <tissue evidence="2">Muscle</tissue>
    </source>
</reference>
<accession>A0ABD1K3Y2</accession>
<gene>
    <name evidence="2" type="ORF">ACEWY4_011131</name>
</gene>
<sequence>MLDGLHGVQPSVPSSRLASVSVSSLSLLPRCLYMDGSNHPIRRTLYRLKLVSSPNLSQLGKSEKTSLEDRGTGPNAIWNSIHNAVIGVFQRKGLGDNELYVLNEGVRQLLKTDLGSFFTEYLQQLLTKGMVILRDKIRFYEGQKLLDSLAETWDFFFGDVLSMLQAIFHPVQGKEPSVRQLALLHFRNTIALNLKLEEALSRPRARVPPSIVQMLLVLQGVHESQGVSEEYVRLESLLQRVVSPYLGTQGLRSHDNAIPECSYSLVEKQLNWSWSKPGDAHSSNPVVRSKSYNIPMLTPVAEYDSEVGSLGSVGIRRHSACEVISCLEQPGYPMLATAVETSSTPRLSIEHDLPLRGPSVQPGLLSPAAIFPVHRPGALLAASTQPCHPELGKAHSSPPSCSSSPETIVVQPLESLDSDQDGIFIDFSHCRSDSYGAARQTS</sequence>
<dbReference type="PANTHER" id="PTHR32428">
    <property type="entry name" value="TARGET OF RAPAMYCIN COMPLEX 2 SUBUNIT BIT61-RELATED"/>
    <property type="match status" value="1"/>
</dbReference>
<comment type="caution">
    <text evidence="2">The sequence shown here is derived from an EMBL/GenBank/DDBJ whole genome shotgun (WGS) entry which is preliminary data.</text>
</comment>
<dbReference type="AlphaFoldDB" id="A0ABD1K3Y2"/>
<protein>
    <recommendedName>
        <fullName evidence="4">Proline-rich protein 5</fullName>
    </recommendedName>
</protein>
<proteinExistence type="inferred from homology"/>
<evidence type="ECO:0008006" key="4">
    <source>
        <dbReference type="Google" id="ProtNLM"/>
    </source>
</evidence>
<keyword evidence="3" id="KW-1185">Reference proteome</keyword>
<dbReference type="Proteomes" id="UP001591681">
    <property type="component" value="Unassembled WGS sequence"/>
</dbReference>
<dbReference type="PANTHER" id="PTHR32428:SF4">
    <property type="entry name" value="PROLINE-RICH PROTEIN 5"/>
    <property type="match status" value="1"/>
</dbReference>
<name>A0ABD1K3Y2_9TELE</name>
<dbReference type="Pfam" id="PF08539">
    <property type="entry name" value="HbrB"/>
    <property type="match status" value="1"/>
</dbReference>